<sequence>FFFHCASVWTGPAQAALHDQHNSSLRLQRENTNFALRLFKLIAAQPKYQYKNVFFSPLSVSTALAALSLGARGLTHQDLFSGLGFNVSDLTQEEVHQGFHEILQNLRQKKLVDVKAGNGLFVSDQFKPHSEFLENVKELYFSEGFTTDFTKTPEAVHQINNYVKDKTVGKISDLVENLDPATAMYLVSYIYFKGKWDVPFDPKDTVDDTFNVNESTTVRVKMMRNQDEFDVFYDQTLSTQVLMLQYSESVSMMLALPDDGLEALEKAVSPEHVAKWHRWMKKKECIVTIPKLSIKTSYPLKDVLGDMGFKDIFSRSANFTGISEGPLFLSEVVHKATLDVDEAGATATAATGVQITLLSYRPMGILKFDRPFLVVIFNQDTKSILFLGKIVNPKEK</sequence>
<accession>A0AAY4ATK5</accession>
<dbReference type="GO" id="GO:0005615">
    <property type="term" value="C:extracellular space"/>
    <property type="evidence" value="ECO:0007669"/>
    <property type="project" value="InterPro"/>
</dbReference>
<proteinExistence type="inferred from homology"/>
<dbReference type="FunFam" id="2.30.39.10:FF:000003">
    <property type="entry name" value="alpha-1-antitrypsin isoform X1"/>
    <property type="match status" value="1"/>
</dbReference>
<evidence type="ECO:0000259" key="11">
    <source>
        <dbReference type="SMART" id="SM00093"/>
    </source>
</evidence>
<dbReference type="Gene3D" id="2.30.39.10">
    <property type="entry name" value="Alpha-1-antitrypsin, domain 1"/>
    <property type="match status" value="1"/>
</dbReference>
<dbReference type="Ensembl" id="ENSDCDT00010012242.1">
    <property type="protein sequence ID" value="ENSDCDP00010011685.1"/>
    <property type="gene ID" value="ENSDCDG00010005195.1"/>
</dbReference>
<comment type="subcellular location">
    <subcellularLocation>
        <location evidence="1">Secreted</location>
    </subcellularLocation>
</comment>
<evidence type="ECO:0000256" key="10">
    <source>
        <dbReference type="RuleBase" id="RU000411"/>
    </source>
</evidence>
<dbReference type="FunFam" id="2.10.310.10:FF:000001">
    <property type="entry name" value="Serpin family A member 1"/>
    <property type="match status" value="1"/>
</dbReference>
<keyword evidence="13" id="KW-1185">Reference proteome</keyword>
<dbReference type="Proteomes" id="UP000694580">
    <property type="component" value="Chromosome 11"/>
</dbReference>
<reference evidence="12" key="2">
    <citation type="submission" date="2025-08" db="UniProtKB">
        <authorList>
            <consortium name="Ensembl"/>
        </authorList>
    </citation>
    <scope>IDENTIFICATION</scope>
</reference>
<dbReference type="InterPro" id="IPR023795">
    <property type="entry name" value="Serpin_CS"/>
</dbReference>
<dbReference type="SUPFAM" id="SSF56574">
    <property type="entry name" value="Serpins"/>
    <property type="match status" value="1"/>
</dbReference>
<gene>
    <name evidence="12" type="primary">SERPINA7</name>
</gene>
<dbReference type="SMART" id="SM00093">
    <property type="entry name" value="SERPIN"/>
    <property type="match status" value="1"/>
</dbReference>
<keyword evidence="3" id="KW-0964">Secreted</keyword>
<name>A0AAY4ATK5_9TELE</name>
<reference evidence="12 13" key="1">
    <citation type="submission" date="2020-06" db="EMBL/GenBank/DDBJ databases">
        <authorList>
            <consortium name="Wellcome Sanger Institute Data Sharing"/>
        </authorList>
    </citation>
    <scope>NUCLEOTIDE SEQUENCE [LARGE SCALE GENOMIC DNA]</scope>
</reference>
<dbReference type="PANTHER" id="PTHR11461">
    <property type="entry name" value="SERINE PROTEASE INHIBITOR, SERPIN"/>
    <property type="match status" value="1"/>
</dbReference>
<organism evidence="12 13">
    <name type="scientific">Denticeps clupeoides</name>
    <name type="common">denticle herring</name>
    <dbReference type="NCBI Taxonomy" id="299321"/>
    <lineage>
        <taxon>Eukaryota</taxon>
        <taxon>Metazoa</taxon>
        <taxon>Chordata</taxon>
        <taxon>Craniata</taxon>
        <taxon>Vertebrata</taxon>
        <taxon>Euteleostomi</taxon>
        <taxon>Actinopterygii</taxon>
        <taxon>Neopterygii</taxon>
        <taxon>Teleostei</taxon>
        <taxon>Clupei</taxon>
        <taxon>Clupeiformes</taxon>
        <taxon>Denticipitoidei</taxon>
        <taxon>Denticipitidae</taxon>
        <taxon>Denticeps</taxon>
    </lineage>
</organism>
<keyword evidence="4" id="KW-0732">Signal</keyword>
<evidence type="ECO:0000256" key="9">
    <source>
        <dbReference type="ARBA" id="ARBA00043177"/>
    </source>
</evidence>
<dbReference type="FunFam" id="3.30.497.10:FF:000001">
    <property type="entry name" value="Serine protease inhibitor"/>
    <property type="match status" value="1"/>
</dbReference>
<evidence type="ECO:0000256" key="1">
    <source>
        <dbReference type="ARBA" id="ARBA00004613"/>
    </source>
</evidence>
<dbReference type="AlphaFoldDB" id="A0AAY4ATK5"/>
<dbReference type="Gene3D" id="3.30.497.10">
    <property type="entry name" value="Antithrombin, subunit I, domain 2"/>
    <property type="match status" value="1"/>
</dbReference>
<keyword evidence="5" id="KW-0325">Glycoprotein</keyword>
<dbReference type="Gene3D" id="2.10.310.10">
    <property type="entry name" value="Serpins superfamily"/>
    <property type="match status" value="1"/>
</dbReference>
<protein>
    <recommendedName>
        <fullName evidence="7">Thyroxine-binding globulin</fullName>
    </recommendedName>
    <alternativeName>
        <fullName evidence="9">Serpin A7</fullName>
    </alternativeName>
    <alternativeName>
        <fullName evidence="8">T4-binding globulin</fullName>
    </alternativeName>
</protein>
<comment type="function">
    <text evidence="6">Major thyroid hormone transport protein in serum.</text>
</comment>
<evidence type="ECO:0000313" key="12">
    <source>
        <dbReference type="Ensembl" id="ENSDCDP00010011685.1"/>
    </source>
</evidence>
<comment type="similarity">
    <text evidence="2 10">Belongs to the serpin family.</text>
</comment>
<evidence type="ECO:0000256" key="5">
    <source>
        <dbReference type="ARBA" id="ARBA00023180"/>
    </source>
</evidence>
<reference evidence="12" key="3">
    <citation type="submission" date="2025-09" db="UniProtKB">
        <authorList>
            <consortium name="Ensembl"/>
        </authorList>
    </citation>
    <scope>IDENTIFICATION</scope>
</reference>
<dbReference type="InterPro" id="IPR036186">
    <property type="entry name" value="Serpin_sf"/>
</dbReference>
<evidence type="ECO:0000256" key="3">
    <source>
        <dbReference type="ARBA" id="ARBA00022525"/>
    </source>
</evidence>
<dbReference type="GO" id="GO:0004867">
    <property type="term" value="F:serine-type endopeptidase inhibitor activity"/>
    <property type="evidence" value="ECO:0007669"/>
    <property type="project" value="InterPro"/>
</dbReference>
<evidence type="ECO:0000256" key="2">
    <source>
        <dbReference type="ARBA" id="ARBA00009500"/>
    </source>
</evidence>
<dbReference type="PANTHER" id="PTHR11461:SF375">
    <property type="entry name" value="THYROXINE-BINDING GLOBULIN"/>
    <property type="match status" value="1"/>
</dbReference>
<dbReference type="InterPro" id="IPR023796">
    <property type="entry name" value="Serpin_dom"/>
</dbReference>
<evidence type="ECO:0000256" key="8">
    <source>
        <dbReference type="ARBA" id="ARBA00042967"/>
    </source>
</evidence>
<dbReference type="GeneTree" id="ENSGT00940000164899"/>
<feature type="domain" description="Serpin" evidence="11">
    <location>
        <begin position="36"/>
        <end position="393"/>
    </location>
</feature>
<evidence type="ECO:0000313" key="13">
    <source>
        <dbReference type="Proteomes" id="UP000694580"/>
    </source>
</evidence>
<dbReference type="Pfam" id="PF00079">
    <property type="entry name" value="Serpin"/>
    <property type="match status" value="1"/>
</dbReference>
<evidence type="ECO:0000256" key="6">
    <source>
        <dbReference type="ARBA" id="ARBA00037352"/>
    </source>
</evidence>
<dbReference type="InterPro" id="IPR042178">
    <property type="entry name" value="Serpin_sf_1"/>
</dbReference>
<dbReference type="InterPro" id="IPR042185">
    <property type="entry name" value="Serpin_sf_2"/>
</dbReference>
<evidence type="ECO:0000256" key="4">
    <source>
        <dbReference type="ARBA" id="ARBA00022729"/>
    </source>
</evidence>
<dbReference type="InterPro" id="IPR000215">
    <property type="entry name" value="Serpin_fam"/>
</dbReference>
<dbReference type="PROSITE" id="PS00284">
    <property type="entry name" value="SERPIN"/>
    <property type="match status" value="1"/>
</dbReference>
<evidence type="ECO:0000256" key="7">
    <source>
        <dbReference type="ARBA" id="ARBA00039512"/>
    </source>
</evidence>